<dbReference type="PRINTS" id="PR01385">
    <property type="entry name" value="CLAUDIN14"/>
</dbReference>
<feature type="transmembrane region" description="Helical" evidence="11">
    <location>
        <begin position="194"/>
        <end position="217"/>
    </location>
</feature>
<evidence type="ECO:0000313" key="13">
    <source>
        <dbReference type="Proteomes" id="UP001356427"/>
    </source>
</evidence>
<evidence type="ECO:0000256" key="7">
    <source>
        <dbReference type="ARBA" id="ARBA00022949"/>
    </source>
</evidence>
<dbReference type="GO" id="GO:0005886">
    <property type="term" value="C:plasma membrane"/>
    <property type="evidence" value="ECO:0007669"/>
    <property type="project" value="UniProtKB-SubCell"/>
</dbReference>
<proteinExistence type="inferred from homology"/>
<feature type="non-terminal residue" evidence="12">
    <location>
        <position position="1"/>
    </location>
</feature>
<sequence>TLSLIKKYIYVFSWTDFGRSQPSRFVSSSLAIPEVTRTLLEFGILCGFDLHTEWTQLISSILLRVYLSFIHHLFSEMANAGIQLLGFVLSFLGFIGLIASTIMAEWKLSSYAGDNIITAQAMYEGLWKSCVSQSTGQIQCKVYDSLLQLTGLVQGTRGLMVGAILLAGIAILMAMVGMKCTTCLAENQEQKGKVALTGGILIIIAGLCALVGTSWYGNRIAKEFYDPFTPTNSRYEFGKALFVGWGSACLTIIGGAFLCCNCTSKGSGKSSRYPTNHSAAPPGRDYV</sequence>
<dbReference type="GO" id="GO:0005923">
    <property type="term" value="C:bicellular tight junction"/>
    <property type="evidence" value="ECO:0007669"/>
    <property type="project" value="UniProtKB-SubCell"/>
</dbReference>
<evidence type="ECO:0000256" key="10">
    <source>
        <dbReference type="SAM" id="MobiDB-lite"/>
    </source>
</evidence>
<evidence type="ECO:0000256" key="5">
    <source>
        <dbReference type="ARBA" id="ARBA00022475"/>
    </source>
</evidence>
<keyword evidence="6 11" id="KW-0812">Transmembrane</keyword>
<evidence type="ECO:0000256" key="2">
    <source>
        <dbReference type="ARBA" id="ARBA00004651"/>
    </source>
</evidence>
<feature type="transmembrane region" description="Helical" evidence="11">
    <location>
        <begin position="237"/>
        <end position="260"/>
    </location>
</feature>
<protein>
    <recommendedName>
        <fullName evidence="14">Claudin</fullName>
    </recommendedName>
</protein>
<evidence type="ECO:0000256" key="9">
    <source>
        <dbReference type="ARBA" id="ARBA00023136"/>
    </source>
</evidence>
<feature type="transmembrane region" description="Helical" evidence="11">
    <location>
        <begin position="159"/>
        <end position="182"/>
    </location>
</feature>
<dbReference type="FunFam" id="1.20.140.150:FF:000001">
    <property type="entry name" value="Claudin"/>
    <property type="match status" value="1"/>
</dbReference>
<dbReference type="Proteomes" id="UP001356427">
    <property type="component" value="Unassembled WGS sequence"/>
</dbReference>
<dbReference type="EMBL" id="JAGTTL010000025">
    <property type="protein sequence ID" value="KAK6302402.1"/>
    <property type="molecule type" value="Genomic_DNA"/>
</dbReference>
<dbReference type="PANTHER" id="PTHR12002">
    <property type="entry name" value="CLAUDIN"/>
    <property type="match status" value="1"/>
</dbReference>
<evidence type="ECO:0000313" key="12">
    <source>
        <dbReference type="EMBL" id="KAK6302402.1"/>
    </source>
</evidence>
<evidence type="ECO:0000256" key="1">
    <source>
        <dbReference type="ARBA" id="ARBA00004435"/>
    </source>
</evidence>
<feature type="compositionally biased region" description="Polar residues" evidence="10">
    <location>
        <begin position="265"/>
        <end position="278"/>
    </location>
</feature>
<name>A0AAN8L0H2_9TELE</name>
<evidence type="ECO:0008006" key="14">
    <source>
        <dbReference type="Google" id="ProtNLM"/>
    </source>
</evidence>
<keyword evidence="5" id="KW-1003">Cell membrane</keyword>
<keyword evidence="13" id="KW-1185">Reference proteome</keyword>
<organism evidence="12 13">
    <name type="scientific">Coregonus suidteri</name>
    <dbReference type="NCBI Taxonomy" id="861788"/>
    <lineage>
        <taxon>Eukaryota</taxon>
        <taxon>Metazoa</taxon>
        <taxon>Chordata</taxon>
        <taxon>Craniata</taxon>
        <taxon>Vertebrata</taxon>
        <taxon>Euteleostomi</taxon>
        <taxon>Actinopterygii</taxon>
        <taxon>Neopterygii</taxon>
        <taxon>Teleostei</taxon>
        <taxon>Protacanthopterygii</taxon>
        <taxon>Salmoniformes</taxon>
        <taxon>Salmonidae</taxon>
        <taxon>Coregoninae</taxon>
        <taxon>Coregonus</taxon>
    </lineage>
</organism>
<reference evidence="12 13" key="1">
    <citation type="submission" date="2021-04" db="EMBL/GenBank/DDBJ databases">
        <authorList>
            <person name="De Guttry C."/>
            <person name="Zahm M."/>
            <person name="Klopp C."/>
            <person name="Cabau C."/>
            <person name="Louis A."/>
            <person name="Berthelot C."/>
            <person name="Parey E."/>
            <person name="Roest Crollius H."/>
            <person name="Montfort J."/>
            <person name="Robinson-Rechavi M."/>
            <person name="Bucao C."/>
            <person name="Bouchez O."/>
            <person name="Gislard M."/>
            <person name="Lluch J."/>
            <person name="Milhes M."/>
            <person name="Lampietro C."/>
            <person name="Lopez Roques C."/>
            <person name="Donnadieu C."/>
            <person name="Braasch I."/>
            <person name="Desvignes T."/>
            <person name="Postlethwait J."/>
            <person name="Bobe J."/>
            <person name="Wedekind C."/>
            <person name="Guiguen Y."/>
        </authorList>
    </citation>
    <scope>NUCLEOTIDE SEQUENCE [LARGE SCALE GENOMIC DNA]</scope>
    <source>
        <strain evidence="12">Cs_M1</strain>
        <tissue evidence="12">Blood</tissue>
    </source>
</reference>
<dbReference type="InterPro" id="IPR004031">
    <property type="entry name" value="PMP22/EMP/MP20/Claudin"/>
</dbReference>
<comment type="subcellular location">
    <subcellularLocation>
        <location evidence="1">Cell junction</location>
        <location evidence="1">Tight junction</location>
    </subcellularLocation>
    <subcellularLocation>
        <location evidence="2">Cell membrane</location>
        <topology evidence="2">Multi-pass membrane protein</topology>
    </subcellularLocation>
</comment>
<dbReference type="GO" id="GO:0005198">
    <property type="term" value="F:structural molecule activity"/>
    <property type="evidence" value="ECO:0007669"/>
    <property type="project" value="InterPro"/>
</dbReference>
<dbReference type="AlphaFoldDB" id="A0AAN8L0H2"/>
<evidence type="ECO:0000256" key="4">
    <source>
        <dbReference type="ARBA" id="ARBA00022427"/>
    </source>
</evidence>
<dbReference type="PRINTS" id="PR01077">
    <property type="entry name" value="CLAUDIN"/>
</dbReference>
<evidence type="ECO:0000256" key="8">
    <source>
        <dbReference type="ARBA" id="ARBA00022989"/>
    </source>
</evidence>
<feature type="region of interest" description="Disordered" evidence="10">
    <location>
        <begin position="265"/>
        <end position="287"/>
    </location>
</feature>
<feature type="transmembrane region" description="Helical" evidence="11">
    <location>
        <begin position="81"/>
        <end position="104"/>
    </location>
</feature>
<keyword evidence="9 11" id="KW-0472">Membrane</keyword>
<comment type="caution">
    <text evidence="12">The sequence shown here is derived from an EMBL/GenBank/DDBJ whole genome shotgun (WGS) entry which is preliminary data.</text>
</comment>
<keyword evidence="7" id="KW-0965">Cell junction</keyword>
<dbReference type="InterPro" id="IPR006187">
    <property type="entry name" value="Claudin"/>
</dbReference>
<gene>
    <name evidence="12" type="ORF">J4Q44_G00267570</name>
</gene>
<dbReference type="PROSITE" id="PS01346">
    <property type="entry name" value="CLAUDIN"/>
    <property type="match status" value="1"/>
</dbReference>
<evidence type="ECO:0000256" key="6">
    <source>
        <dbReference type="ARBA" id="ARBA00022692"/>
    </source>
</evidence>
<dbReference type="InterPro" id="IPR017974">
    <property type="entry name" value="Claudin_CS"/>
</dbReference>
<keyword evidence="4" id="KW-0796">Tight junction</keyword>
<dbReference type="Pfam" id="PF00822">
    <property type="entry name" value="PMP22_Claudin"/>
    <property type="match status" value="1"/>
</dbReference>
<dbReference type="Gene3D" id="1.20.140.150">
    <property type="match status" value="1"/>
</dbReference>
<evidence type="ECO:0000256" key="11">
    <source>
        <dbReference type="SAM" id="Phobius"/>
    </source>
</evidence>
<comment type="similarity">
    <text evidence="3">Belongs to the claudin family.</text>
</comment>
<evidence type="ECO:0000256" key="3">
    <source>
        <dbReference type="ARBA" id="ARBA00008295"/>
    </source>
</evidence>
<keyword evidence="8 11" id="KW-1133">Transmembrane helix</keyword>
<accession>A0AAN8L0H2</accession>